<dbReference type="CDD" id="cd12152">
    <property type="entry name" value="F1-ATPase_delta"/>
    <property type="match status" value="1"/>
</dbReference>
<dbReference type="EMBL" id="RBII01000001">
    <property type="protein sequence ID" value="RKQ71013.1"/>
    <property type="molecule type" value="Genomic_DNA"/>
</dbReference>
<keyword evidence="4 10" id="KW-0813">Transport</keyword>
<evidence type="ECO:0000313" key="14">
    <source>
        <dbReference type="Proteomes" id="UP000282211"/>
    </source>
</evidence>
<sequence>MADKLTFSLVSPERELFSGDVDQVNLPGSEGDLGILPNHSPLMAAIRTGAITVIADGKETQFFVQGGFADVTPEGLTVLAERAAPLSDVTAESLSADIEAAKASLSTLQGDAALAAQQNLDGLNALVGTL</sequence>
<dbReference type="Pfam" id="PF02823">
    <property type="entry name" value="ATP-synt_DE_N"/>
    <property type="match status" value="1"/>
</dbReference>
<comment type="similarity">
    <text evidence="3 10 11">Belongs to the ATPase epsilon chain family.</text>
</comment>
<dbReference type="PANTHER" id="PTHR13822:SF10">
    <property type="entry name" value="ATP SYNTHASE EPSILON CHAIN, CHLOROPLASTIC"/>
    <property type="match status" value="1"/>
</dbReference>
<evidence type="ECO:0000256" key="8">
    <source>
        <dbReference type="ARBA" id="ARBA00023196"/>
    </source>
</evidence>
<comment type="subunit">
    <text evidence="10 11">F-type ATPases have 2 components, CF(1) - the catalytic core - and CF(0) - the membrane proton channel. CF(1) has five subunits: alpha(3), beta(3), gamma(1), delta(1), epsilon(1). CF(0) has three main subunits: a, b and c.</text>
</comment>
<dbReference type="GO" id="GO:0012505">
    <property type="term" value="C:endomembrane system"/>
    <property type="evidence" value="ECO:0007669"/>
    <property type="project" value="UniProtKB-SubCell"/>
</dbReference>
<dbReference type="InterPro" id="IPR001469">
    <property type="entry name" value="ATP_synth_F1_dsu/esu"/>
</dbReference>
<comment type="subcellular location">
    <subcellularLocation>
        <location evidence="10">Cell membrane</location>
        <topology evidence="10">Peripheral membrane protein</topology>
    </subcellularLocation>
    <subcellularLocation>
        <location evidence="2">Endomembrane system</location>
        <topology evidence="2">Peripheral membrane protein</topology>
    </subcellularLocation>
</comment>
<keyword evidence="14" id="KW-1185">Reference proteome</keyword>
<evidence type="ECO:0000256" key="2">
    <source>
        <dbReference type="ARBA" id="ARBA00004184"/>
    </source>
</evidence>
<dbReference type="GO" id="GO:0005886">
    <property type="term" value="C:plasma membrane"/>
    <property type="evidence" value="ECO:0007669"/>
    <property type="project" value="UniProtKB-SubCell"/>
</dbReference>
<accession>A0A420WJ29</accession>
<dbReference type="RefSeq" id="WP_121098824.1">
    <property type="nucleotide sequence ID" value="NZ_RBII01000001.1"/>
</dbReference>
<keyword evidence="10" id="KW-1003">Cell membrane</keyword>
<dbReference type="OrthoDB" id="9799969at2"/>
<evidence type="ECO:0000256" key="3">
    <source>
        <dbReference type="ARBA" id="ARBA00005712"/>
    </source>
</evidence>
<dbReference type="InterPro" id="IPR036771">
    <property type="entry name" value="ATPsynth_dsu/esu_N"/>
</dbReference>
<evidence type="ECO:0000256" key="5">
    <source>
        <dbReference type="ARBA" id="ARBA00022781"/>
    </source>
</evidence>
<evidence type="ECO:0000256" key="6">
    <source>
        <dbReference type="ARBA" id="ARBA00023065"/>
    </source>
</evidence>
<keyword evidence="5 10" id="KW-0375">Hydrogen ion transport</keyword>
<name>A0A420WJ29_9PROT</name>
<comment type="function">
    <text evidence="1 10">Produces ATP from ADP in the presence of a proton gradient across the membrane.</text>
</comment>
<keyword evidence="7 10" id="KW-0472">Membrane</keyword>
<dbReference type="GO" id="GO:0005524">
    <property type="term" value="F:ATP binding"/>
    <property type="evidence" value="ECO:0007669"/>
    <property type="project" value="UniProtKB-UniRule"/>
</dbReference>
<protein>
    <recommendedName>
        <fullName evidence="10">ATP synthase epsilon chain</fullName>
    </recommendedName>
    <alternativeName>
        <fullName evidence="10">ATP synthase F1 sector epsilon subunit</fullName>
    </alternativeName>
    <alternativeName>
        <fullName evidence="10">F-ATPase epsilon subunit</fullName>
    </alternativeName>
</protein>
<comment type="caution">
    <text evidence="13">The sequence shown here is derived from an EMBL/GenBank/DDBJ whole genome shotgun (WGS) entry which is preliminary data.</text>
</comment>
<dbReference type="NCBIfam" id="TIGR01216">
    <property type="entry name" value="ATP_synt_epsi"/>
    <property type="match status" value="1"/>
</dbReference>
<dbReference type="InParanoid" id="A0A420WJ29"/>
<dbReference type="FunCoup" id="A0A420WJ29">
    <property type="interactions" value="370"/>
</dbReference>
<dbReference type="SUPFAM" id="SSF51344">
    <property type="entry name" value="Epsilon subunit of F1F0-ATP synthase N-terminal domain"/>
    <property type="match status" value="1"/>
</dbReference>
<dbReference type="Gene3D" id="2.60.15.10">
    <property type="entry name" value="F0F1 ATP synthase delta/epsilon subunit, N-terminal"/>
    <property type="match status" value="1"/>
</dbReference>
<evidence type="ECO:0000256" key="11">
    <source>
        <dbReference type="RuleBase" id="RU003656"/>
    </source>
</evidence>
<gene>
    <name evidence="10" type="primary">atpC</name>
    <name evidence="13" type="ORF">DES40_0321</name>
</gene>
<evidence type="ECO:0000313" key="13">
    <source>
        <dbReference type="EMBL" id="RKQ71013.1"/>
    </source>
</evidence>
<organism evidence="13 14">
    <name type="scientific">Litorimonas taeanensis</name>
    <dbReference type="NCBI Taxonomy" id="568099"/>
    <lineage>
        <taxon>Bacteria</taxon>
        <taxon>Pseudomonadati</taxon>
        <taxon>Pseudomonadota</taxon>
        <taxon>Alphaproteobacteria</taxon>
        <taxon>Maricaulales</taxon>
        <taxon>Robiginitomaculaceae</taxon>
    </lineage>
</organism>
<keyword evidence="6 10" id="KW-0406">Ion transport</keyword>
<dbReference type="PANTHER" id="PTHR13822">
    <property type="entry name" value="ATP SYNTHASE DELTA/EPSILON CHAIN"/>
    <property type="match status" value="1"/>
</dbReference>
<dbReference type="Proteomes" id="UP000282211">
    <property type="component" value="Unassembled WGS sequence"/>
</dbReference>
<evidence type="ECO:0000256" key="1">
    <source>
        <dbReference type="ARBA" id="ARBA00003543"/>
    </source>
</evidence>
<dbReference type="NCBIfam" id="NF009983">
    <property type="entry name" value="PRK13449.1"/>
    <property type="match status" value="1"/>
</dbReference>
<keyword evidence="9 10" id="KW-0066">ATP synthesis</keyword>
<reference evidence="13 14" key="1">
    <citation type="submission" date="2018-10" db="EMBL/GenBank/DDBJ databases">
        <title>Genomic Encyclopedia of Type Strains, Phase IV (KMG-IV): sequencing the most valuable type-strain genomes for metagenomic binning, comparative biology and taxonomic classification.</title>
        <authorList>
            <person name="Goeker M."/>
        </authorList>
    </citation>
    <scope>NUCLEOTIDE SEQUENCE [LARGE SCALE GENOMIC DNA]</scope>
    <source>
        <strain evidence="13 14">DSM 22008</strain>
    </source>
</reference>
<evidence type="ECO:0000256" key="7">
    <source>
        <dbReference type="ARBA" id="ARBA00023136"/>
    </source>
</evidence>
<dbReference type="GO" id="GO:0045259">
    <property type="term" value="C:proton-transporting ATP synthase complex"/>
    <property type="evidence" value="ECO:0007669"/>
    <property type="project" value="UniProtKB-KW"/>
</dbReference>
<feature type="domain" description="ATP synthase F1 complex delta/epsilon subunit N-terminal" evidence="12">
    <location>
        <begin position="5"/>
        <end position="83"/>
    </location>
</feature>
<proteinExistence type="inferred from homology"/>
<keyword evidence="8 10" id="KW-0139">CF(1)</keyword>
<dbReference type="GO" id="GO:0046933">
    <property type="term" value="F:proton-transporting ATP synthase activity, rotational mechanism"/>
    <property type="evidence" value="ECO:0007669"/>
    <property type="project" value="UniProtKB-UniRule"/>
</dbReference>
<evidence type="ECO:0000259" key="12">
    <source>
        <dbReference type="Pfam" id="PF02823"/>
    </source>
</evidence>
<evidence type="ECO:0000256" key="4">
    <source>
        <dbReference type="ARBA" id="ARBA00022448"/>
    </source>
</evidence>
<evidence type="ECO:0000256" key="10">
    <source>
        <dbReference type="HAMAP-Rule" id="MF_00530"/>
    </source>
</evidence>
<dbReference type="InterPro" id="IPR020546">
    <property type="entry name" value="ATP_synth_F1_dsu/esu_N"/>
</dbReference>
<dbReference type="AlphaFoldDB" id="A0A420WJ29"/>
<evidence type="ECO:0000256" key="9">
    <source>
        <dbReference type="ARBA" id="ARBA00023310"/>
    </source>
</evidence>
<dbReference type="HAMAP" id="MF_00530">
    <property type="entry name" value="ATP_synth_epsil_bac"/>
    <property type="match status" value="1"/>
</dbReference>